<dbReference type="GO" id="GO:0003677">
    <property type="term" value="F:DNA binding"/>
    <property type="evidence" value="ECO:0007669"/>
    <property type="project" value="UniProtKB-KW"/>
</dbReference>
<dbReference type="Proteomes" id="UP000001940">
    <property type="component" value="Chromosome V"/>
</dbReference>
<dbReference type="AlphaFoldDB" id="Q9XXE0"/>
<feature type="compositionally biased region" description="Low complexity" evidence="1">
    <location>
        <begin position="87"/>
        <end position="103"/>
    </location>
</feature>
<dbReference type="InterPro" id="IPR036388">
    <property type="entry name" value="WH-like_DNA-bd_sf"/>
</dbReference>
<keyword evidence="3" id="KW-1185">Reference proteome</keyword>
<dbReference type="PIR" id="T26896">
    <property type="entry name" value="T26896"/>
</dbReference>
<dbReference type="ExpressionAtlas" id="Q9XXE0">
    <property type="expression patterns" value="baseline and differential"/>
</dbReference>
<dbReference type="Bgee" id="WBGene00012854">
    <property type="expression patterns" value="Expressed in larva and 3 other cell types or tissues"/>
</dbReference>
<keyword evidence="2" id="KW-0238">DNA-binding</keyword>
<proteinExistence type="predicted"/>
<name>Q9XXE0_CAEEL</name>
<sequence>MSSDVRKALDPGTPYSRTLKYSIDEKLAIISHAKNHGNRAAGREFNVAESSIREWRKNENKLIHNRDAAAARLNAQSSHSSGPARLNNMNNNNNNNHNHSKNNNIQYTQTVFPRRTPDDIVKHIQIAQITQLAMMKMDFTSLARIAPFLQAHQHQQQAQAKPDSISTASSVVGTPSSISSSSSTPPPSTSPVPTSSGSGRRKPRCPMKIVVAESNNPVNIEEIQENIDE</sequence>
<reference evidence="2 3" key="1">
    <citation type="journal article" date="1998" name="Science">
        <title>Genome sequence of the nematode C. elegans: a platform for investigating biology.</title>
        <authorList>
            <consortium name="The C. elegans sequencing consortium"/>
            <person name="Sulson J.E."/>
            <person name="Waterston R."/>
        </authorList>
    </citation>
    <scope>NUCLEOTIDE SEQUENCE [LARGE SCALE GENOMIC DNA]</scope>
    <source>
        <strain evidence="2 3">Bristol N2</strain>
    </source>
</reference>
<dbReference type="EMBL" id="BX284605">
    <property type="protein sequence ID" value="CAA19517.2"/>
    <property type="molecule type" value="Genomic_DNA"/>
</dbReference>
<dbReference type="UCSC" id="Y44A6D.3">
    <property type="organism name" value="c. elegans"/>
</dbReference>
<evidence type="ECO:0000313" key="4">
    <source>
        <dbReference type="WormBase" id="Y44A6D.3a"/>
    </source>
</evidence>
<evidence type="ECO:0000256" key="1">
    <source>
        <dbReference type="SAM" id="MobiDB-lite"/>
    </source>
</evidence>
<dbReference type="KEGG" id="cel:CELE_Y44A6D.3"/>
<dbReference type="SMR" id="Q9XXE0"/>
<feature type="region of interest" description="Disordered" evidence="1">
    <location>
        <begin position="74"/>
        <end position="103"/>
    </location>
</feature>
<organism evidence="2 3">
    <name type="scientific">Caenorhabditis elegans</name>
    <dbReference type="NCBI Taxonomy" id="6239"/>
    <lineage>
        <taxon>Eukaryota</taxon>
        <taxon>Metazoa</taxon>
        <taxon>Ecdysozoa</taxon>
        <taxon>Nematoda</taxon>
        <taxon>Chromadorea</taxon>
        <taxon>Rhabditida</taxon>
        <taxon>Rhabditina</taxon>
        <taxon>Rhabditomorpha</taxon>
        <taxon>Rhabditoidea</taxon>
        <taxon>Rhabditidae</taxon>
        <taxon>Peloderinae</taxon>
        <taxon>Caenorhabditis</taxon>
    </lineage>
</organism>
<evidence type="ECO:0000313" key="2">
    <source>
        <dbReference type="EMBL" id="CAA19517.2"/>
    </source>
</evidence>
<accession>Q9XXE0</accession>
<evidence type="ECO:0000313" key="3">
    <source>
        <dbReference type="Proteomes" id="UP000001940"/>
    </source>
</evidence>
<feature type="compositionally biased region" description="Low complexity" evidence="1">
    <location>
        <begin position="169"/>
        <end position="183"/>
    </location>
</feature>
<dbReference type="OrthoDB" id="6502958at2759"/>
<dbReference type="GeneID" id="189900"/>
<gene>
    <name evidence="2" type="ORF">CELE_Y44A6D.3</name>
    <name evidence="2 4" type="ORF">Y44A6D.3</name>
</gene>
<dbReference type="WormBase" id="Y44A6D.3a">
    <property type="protein sequence ID" value="CE31858"/>
    <property type="gene ID" value="WBGene00012854"/>
</dbReference>
<dbReference type="RefSeq" id="NP_001256953.1">
    <property type="nucleotide sequence ID" value="NM_001270024.1"/>
</dbReference>
<dbReference type="Gene3D" id="1.10.10.10">
    <property type="entry name" value="Winged helix-like DNA-binding domain superfamily/Winged helix DNA-binding domain"/>
    <property type="match status" value="1"/>
</dbReference>
<dbReference type="CTD" id="189900"/>
<protein>
    <submittedName>
        <fullName evidence="2">Brinker DNA-binding domain-containing protein</fullName>
    </submittedName>
</protein>
<dbReference type="AGR" id="WB:WBGene00012854"/>
<feature type="region of interest" description="Disordered" evidence="1">
    <location>
        <begin position="154"/>
        <end position="229"/>
    </location>
</feature>